<protein>
    <submittedName>
        <fullName evidence="2">Uncharacterized protein</fullName>
    </submittedName>
</protein>
<name>A0AAW8D1R5_9BURK</name>
<feature type="region of interest" description="Disordered" evidence="1">
    <location>
        <begin position="67"/>
        <end position="89"/>
    </location>
</feature>
<sequence length="89" mass="9546">MNQQVAGRLRLRAAHAATGMTAAKAERIDFKYVVTSEFLSPYKGSPFARRRLPAKALKACPNPVTANPALSKGRIHGPTGFVAPRLSGE</sequence>
<organism evidence="2 3">
    <name type="scientific">Variovorax boronicumulans</name>
    <dbReference type="NCBI Taxonomy" id="436515"/>
    <lineage>
        <taxon>Bacteria</taxon>
        <taxon>Pseudomonadati</taxon>
        <taxon>Pseudomonadota</taxon>
        <taxon>Betaproteobacteria</taxon>
        <taxon>Burkholderiales</taxon>
        <taxon>Comamonadaceae</taxon>
        <taxon>Variovorax</taxon>
    </lineage>
</organism>
<dbReference type="Proteomes" id="UP001242045">
    <property type="component" value="Unassembled WGS sequence"/>
</dbReference>
<evidence type="ECO:0000256" key="1">
    <source>
        <dbReference type="SAM" id="MobiDB-lite"/>
    </source>
</evidence>
<accession>A0AAW8D1R5</accession>
<gene>
    <name evidence="2" type="ORF">J2W31_003154</name>
</gene>
<dbReference type="RefSeq" id="WP_307685294.1">
    <property type="nucleotide sequence ID" value="NZ_JAUSRD010000007.1"/>
</dbReference>
<dbReference type="EMBL" id="JAUSRD010000007">
    <property type="protein sequence ID" value="MDP9894031.1"/>
    <property type="molecule type" value="Genomic_DNA"/>
</dbReference>
<evidence type="ECO:0000313" key="3">
    <source>
        <dbReference type="Proteomes" id="UP001242045"/>
    </source>
</evidence>
<dbReference type="AlphaFoldDB" id="A0AAW8D1R5"/>
<comment type="caution">
    <text evidence="2">The sequence shown here is derived from an EMBL/GenBank/DDBJ whole genome shotgun (WGS) entry which is preliminary data.</text>
</comment>
<proteinExistence type="predicted"/>
<reference evidence="2" key="1">
    <citation type="submission" date="2023-07" db="EMBL/GenBank/DDBJ databases">
        <title>Sorghum-associated microbial communities from plants grown in Nebraska, USA.</title>
        <authorList>
            <person name="Schachtman D."/>
        </authorList>
    </citation>
    <scope>NUCLEOTIDE SEQUENCE</scope>
    <source>
        <strain evidence="2">DS3754</strain>
    </source>
</reference>
<evidence type="ECO:0000313" key="2">
    <source>
        <dbReference type="EMBL" id="MDP9894031.1"/>
    </source>
</evidence>